<organism evidence="2 3">
    <name type="scientific">Catenulispora pinistramenti</name>
    <dbReference type="NCBI Taxonomy" id="2705254"/>
    <lineage>
        <taxon>Bacteria</taxon>
        <taxon>Bacillati</taxon>
        <taxon>Actinomycetota</taxon>
        <taxon>Actinomycetes</taxon>
        <taxon>Catenulisporales</taxon>
        <taxon>Catenulisporaceae</taxon>
        <taxon>Catenulispora</taxon>
    </lineage>
</organism>
<protein>
    <submittedName>
        <fullName evidence="2">Uncharacterized protein</fullName>
    </submittedName>
</protein>
<dbReference type="Proteomes" id="UP000730482">
    <property type="component" value="Unassembled WGS sequence"/>
</dbReference>
<comment type="caution">
    <text evidence="2">The sequence shown here is derived from an EMBL/GenBank/DDBJ whole genome shotgun (WGS) entry which is preliminary data.</text>
</comment>
<name>A0ABS5KNC4_9ACTN</name>
<sequence>MSGKQEHPEREPRPYKTLASEGPYSPGIGSALITMVEPHPGHELSYNRWYEDDHFISGAMSMPWMFAGRRWVATRPLQLLRYPADSAVASPVTAGAYITVYWINEGRYQDHLDWTVAINRRLLPDGRVYQERTHVFTSFQDYLGVVYRDGDKGPRDIHALSYPYAGLVVEVYDAGADQDPAALSAWLREKHLPGKLAGSPVAMAMVFEPMPLPGKTPTYVKPVEGVGKRITVLYFTEADPAEDWERFAGDGAAAEASGLGRLEFAAPFIPTLPGTDEYADRLR</sequence>
<evidence type="ECO:0000256" key="1">
    <source>
        <dbReference type="SAM" id="MobiDB-lite"/>
    </source>
</evidence>
<keyword evidence="3" id="KW-1185">Reference proteome</keyword>
<feature type="compositionally biased region" description="Basic and acidic residues" evidence="1">
    <location>
        <begin position="1"/>
        <end position="14"/>
    </location>
</feature>
<dbReference type="RefSeq" id="WP_212009147.1">
    <property type="nucleotide sequence ID" value="NZ_JAAFYZ010000030.1"/>
</dbReference>
<gene>
    <name evidence="2" type="ORF">KGQ19_11845</name>
</gene>
<feature type="region of interest" description="Disordered" evidence="1">
    <location>
        <begin position="1"/>
        <end position="23"/>
    </location>
</feature>
<accession>A0ABS5KNC4</accession>
<evidence type="ECO:0000313" key="2">
    <source>
        <dbReference type="EMBL" id="MBS2547564.1"/>
    </source>
</evidence>
<dbReference type="EMBL" id="JAAFYZ010000030">
    <property type="protein sequence ID" value="MBS2547564.1"/>
    <property type="molecule type" value="Genomic_DNA"/>
</dbReference>
<reference evidence="2 3" key="1">
    <citation type="submission" date="2020-02" db="EMBL/GenBank/DDBJ databases">
        <title>Acidophilic actinobacteria isolated from forest soil.</title>
        <authorList>
            <person name="Golinska P."/>
        </authorList>
    </citation>
    <scope>NUCLEOTIDE SEQUENCE [LARGE SCALE GENOMIC DNA]</scope>
    <source>
        <strain evidence="2 3">NL8</strain>
    </source>
</reference>
<proteinExistence type="predicted"/>
<evidence type="ECO:0000313" key="3">
    <source>
        <dbReference type="Proteomes" id="UP000730482"/>
    </source>
</evidence>